<dbReference type="OrthoDB" id="9798835at2"/>
<keyword evidence="2" id="KW-0238">DNA-binding</keyword>
<dbReference type="InterPro" id="IPR036388">
    <property type="entry name" value="WH-like_DNA-bd_sf"/>
</dbReference>
<dbReference type="PANTHER" id="PTHR33154:SF18">
    <property type="entry name" value="ARSENICAL RESISTANCE OPERON REPRESSOR"/>
    <property type="match status" value="1"/>
</dbReference>
<dbReference type="NCBIfam" id="NF033788">
    <property type="entry name" value="HTH_metalloreg"/>
    <property type="match status" value="1"/>
</dbReference>
<dbReference type="InterPro" id="IPR001845">
    <property type="entry name" value="HTH_ArsR_DNA-bd_dom"/>
</dbReference>
<dbReference type="PRINTS" id="PR00778">
    <property type="entry name" value="HTHARSR"/>
</dbReference>
<dbReference type="InterPro" id="IPR051081">
    <property type="entry name" value="HTH_MetalResp_TranReg"/>
</dbReference>
<dbReference type="GO" id="GO:0003677">
    <property type="term" value="F:DNA binding"/>
    <property type="evidence" value="ECO:0007669"/>
    <property type="project" value="UniProtKB-KW"/>
</dbReference>
<organism evidence="5 6">
    <name type="scientific">Romboutsia maritimum</name>
    <dbReference type="NCBI Taxonomy" id="2020948"/>
    <lineage>
        <taxon>Bacteria</taxon>
        <taxon>Bacillati</taxon>
        <taxon>Bacillota</taxon>
        <taxon>Clostridia</taxon>
        <taxon>Peptostreptococcales</taxon>
        <taxon>Peptostreptococcaceae</taxon>
        <taxon>Romboutsia</taxon>
    </lineage>
</organism>
<evidence type="ECO:0000256" key="2">
    <source>
        <dbReference type="ARBA" id="ARBA00023125"/>
    </source>
</evidence>
<keyword evidence="3" id="KW-0804">Transcription</keyword>
<name>A0A371IRV1_9FIRM</name>
<dbReference type="InterPro" id="IPR011991">
    <property type="entry name" value="ArsR-like_HTH"/>
</dbReference>
<gene>
    <name evidence="5" type="ORF">CHF27_009600</name>
</gene>
<feature type="domain" description="HTH arsR-type" evidence="4">
    <location>
        <begin position="1"/>
        <end position="93"/>
    </location>
</feature>
<reference evidence="5 6" key="1">
    <citation type="journal article" date="2017" name="Genome Announc.">
        <title>Draft Genome Sequence of Romboutsia maritimum sp. nov. Strain CCRI-22766(T), Isolated from Coastal Estuarine Mud.</title>
        <authorList>
            <person name="Maheux A.F."/>
            <person name="Boudreau D.K."/>
            <person name="Berube E."/>
            <person name="Boissinot M."/>
            <person name="Raymond F."/>
            <person name="Brodeur S."/>
            <person name="Corbeil J."/>
            <person name="Brightwell G."/>
            <person name="Broda D."/>
            <person name="Omar R.F."/>
            <person name="Bergeron M.G."/>
        </authorList>
    </citation>
    <scope>NUCLEOTIDE SEQUENCE [LARGE SCALE GENOMIC DNA]</scope>
    <source>
        <strain evidence="5 6">CCRI-22766</strain>
    </source>
</reference>
<dbReference type="CDD" id="cd00090">
    <property type="entry name" value="HTH_ARSR"/>
    <property type="match status" value="1"/>
</dbReference>
<sequence>MVTNEYESIFKALADEKRLKILAYLNQNGHTCVCKLVEKFDLSQSKLSYHLKLLLNANLINKTSEGKWNFYDADLNQLKNILSEETINKLFIK</sequence>
<dbReference type="AlphaFoldDB" id="A0A371IRV1"/>
<dbReference type="InterPro" id="IPR036390">
    <property type="entry name" value="WH_DNA-bd_sf"/>
</dbReference>
<dbReference type="Pfam" id="PF01022">
    <property type="entry name" value="HTH_5"/>
    <property type="match status" value="1"/>
</dbReference>
<protein>
    <submittedName>
        <fullName evidence="5">ArsR family transcriptional regulator</fullName>
    </submittedName>
</protein>
<dbReference type="PROSITE" id="PS50987">
    <property type="entry name" value="HTH_ARSR_2"/>
    <property type="match status" value="1"/>
</dbReference>
<dbReference type="EMBL" id="NOJZ02000017">
    <property type="protein sequence ID" value="RDY23194.1"/>
    <property type="molecule type" value="Genomic_DNA"/>
</dbReference>
<accession>A0A371IRV1</accession>
<dbReference type="Gene3D" id="1.10.10.10">
    <property type="entry name" value="Winged helix-like DNA-binding domain superfamily/Winged helix DNA-binding domain"/>
    <property type="match status" value="1"/>
</dbReference>
<comment type="caution">
    <text evidence="5">The sequence shown here is derived from an EMBL/GenBank/DDBJ whole genome shotgun (WGS) entry which is preliminary data.</text>
</comment>
<proteinExistence type="predicted"/>
<dbReference type="PANTHER" id="PTHR33154">
    <property type="entry name" value="TRANSCRIPTIONAL REGULATOR, ARSR FAMILY"/>
    <property type="match status" value="1"/>
</dbReference>
<evidence type="ECO:0000256" key="1">
    <source>
        <dbReference type="ARBA" id="ARBA00023015"/>
    </source>
</evidence>
<evidence type="ECO:0000259" key="4">
    <source>
        <dbReference type="PROSITE" id="PS50987"/>
    </source>
</evidence>
<evidence type="ECO:0000313" key="5">
    <source>
        <dbReference type="EMBL" id="RDY23194.1"/>
    </source>
</evidence>
<dbReference type="RefSeq" id="WP_095405480.1">
    <property type="nucleotide sequence ID" value="NZ_NOJZ02000017.1"/>
</dbReference>
<keyword evidence="6" id="KW-1185">Reference proteome</keyword>
<evidence type="ECO:0000256" key="3">
    <source>
        <dbReference type="ARBA" id="ARBA00023163"/>
    </source>
</evidence>
<dbReference type="SUPFAM" id="SSF46785">
    <property type="entry name" value="Winged helix' DNA-binding domain"/>
    <property type="match status" value="1"/>
</dbReference>
<dbReference type="SMART" id="SM00418">
    <property type="entry name" value="HTH_ARSR"/>
    <property type="match status" value="1"/>
</dbReference>
<dbReference type="Proteomes" id="UP000243494">
    <property type="component" value="Unassembled WGS sequence"/>
</dbReference>
<keyword evidence="1" id="KW-0805">Transcription regulation</keyword>
<dbReference type="GO" id="GO:0003700">
    <property type="term" value="F:DNA-binding transcription factor activity"/>
    <property type="evidence" value="ECO:0007669"/>
    <property type="project" value="InterPro"/>
</dbReference>
<evidence type="ECO:0000313" key="6">
    <source>
        <dbReference type="Proteomes" id="UP000243494"/>
    </source>
</evidence>